<organism evidence="5 6">
    <name type="scientific">Ramazzottius varieornatus</name>
    <name type="common">Water bear</name>
    <name type="synonym">Tardigrade</name>
    <dbReference type="NCBI Taxonomy" id="947166"/>
    <lineage>
        <taxon>Eukaryota</taxon>
        <taxon>Metazoa</taxon>
        <taxon>Ecdysozoa</taxon>
        <taxon>Tardigrada</taxon>
        <taxon>Eutardigrada</taxon>
        <taxon>Parachela</taxon>
        <taxon>Hypsibioidea</taxon>
        <taxon>Ramazzottiidae</taxon>
        <taxon>Ramazzottius</taxon>
    </lineage>
</organism>
<comment type="caution">
    <text evidence="5">The sequence shown here is derived from an EMBL/GenBank/DDBJ whole genome shotgun (WGS) entry which is preliminary data.</text>
</comment>
<dbReference type="PROSITE" id="PS50013">
    <property type="entry name" value="CHROMO_2"/>
    <property type="match status" value="1"/>
</dbReference>
<keyword evidence="2" id="KW-0539">Nucleus</keyword>
<evidence type="ECO:0000256" key="2">
    <source>
        <dbReference type="ARBA" id="ARBA00023242"/>
    </source>
</evidence>
<sequence>MRKEVKIFKTTEPEDDEEQDEDDDALESNKPVDEEFEVKEILHERIEKGELLYYVFWEGYRIEESTWEPAENLAGCDEVL</sequence>
<dbReference type="AlphaFoldDB" id="A0A1D1UPA5"/>
<accession>A0A1D1UPA5</accession>
<evidence type="ECO:0000259" key="4">
    <source>
        <dbReference type="PROSITE" id="PS50013"/>
    </source>
</evidence>
<feature type="domain" description="Chromo" evidence="4">
    <location>
        <begin position="36"/>
        <end position="80"/>
    </location>
</feature>
<reference evidence="5 6" key="1">
    <citation type="journal article" date="2016" name="Nat. Commun.">
        <title>Extremotolerant tardigrade genome and improved radiotolerance of human cultured cells by tardigrade-unique protein.</title>
        <authorList>
            <person name="Hashimoto T."/>
            <person name="Horikawa D.D."/>
            <person name="Saito Y."/>
            <person name="Kuwahara H."/>
            <person name="Kozuka-Hata H."/>
            <person name="Shin-I T."/>
            <person name="Minakuchi Y."/>
            <person name="Ohishi K."/>
            <person name="Motoyama A."/>
            <person name="Aizu T."/>
            <person name="Enomoto A."/>
            <person name="Kondo K."/>
            <person name="Tanaka S."/>
            <person name="Hara Y."/>
            <person name="Koshikawa S."/>
            <person name="Sagara H."/>
            <person name="Miura T."/>
            <person name="Yokobori S."/>
            <person name="Miyagawa K."/>
            <person name="Suzuki Y."/>
            <person name="Kubo T."/>
            <person name="Oyama M."/>
            <person name="Kohara Y."/>
            <person name="Fujiyama A."/>
            <person name="Arakawa K."/>
            <person name="Katayama T."/>
            <person name="Toyoda A."/>
            <person name="Kunieda T."/>
        </authorList>
    </citation>
    <scope>NUCLEOTIDE SEQUENCE [LARGE SCALE GENOMIC DNA]</scope>
    <source>
        <strain evidence="5 6">YOKOZUNA-1</strain>
    </source>
</reference>
<dbReference type="InterPro" id="IPR000953">
    <property type="entry name" value="Chromo/chromo_shadow_dom"/>
</dbReference>
<dbReference type="InterPro" id="IPR023780">
    <property type="entry name" value="Chromo_domain"/>
</dbReference>
<dbReference type="InterPro" id="IPR051219">
    <property type="entry name" value="Heterochromatin_chromo-domain"/>
</dbReference>
<dbReference type="InterPro" id="IPR016197">
    <property type="entry name" value="Chromo-like_dom_sf"/>
</dbReference>
<comment type="subcellular location">
    <subcellularLocation>
        <location evidence="1">Nucleus</location>
    </subcellularLocation>
</comment>
<feature type="region of interest" description="Disordered" evidence="3">
    <location>
        <begin position="1"/>
        <end position="32"/>
    </location>
</feature>
<dbReference type="Pfam" id="PF00385">
    <property type="entry name" value="Chromo"/>
    <property type="match status" value="1"/>
</dbReference>
<dbReference type="Gene3D" id="2.40.50.40">
    <property type="match status" value="1"/>
</dbReference>
<dbReference type="SUPFAM" id="SSF54160">
    <property type="entry name" value="Chromo domain-like"/>
    <property type="match status" value="1"/>
</dbReference>
<dbReference type="Proteomes" id="UP000186922">
    <property type="component" value="Unassembled WGS sequence"/>
</dbReference>
<evidence type="ECO:0000313" key="5">
    <source>
        <dbReference type="EMBL" id="GAU91271.1"/>
    </source>
</evidence>
<evidence type="ECO:0000313" key="6">
    <source>
        <dbReference type="Proteomes" id="UP000186922"/>
    </source>
</evidence>
<dbReference type="OrthoDB" id="1918685at2759"/>
<dbReference type="CDD" id="cd00024">
    <property type="entry name" value="CD_CSD"/>
    <property type="match status" value="1"/>
</dbReference>
<evidence type="ECO:0000256" key="1">
    <source>
        <dbReference type="ARBA" id="ARBA00004123"/>
    </source>
</evidence>
<feature type="compositionally biased region" description="Acidic residues" evidence="3">
    <location>
        <begin position="13"/>
        <end position="26"/>
    </location>
</feature>
<dbReference type="InterPro" id="IPR017984">
    <property type="entry name" value="Chromo_dom_subgr"/>
</dbReference>
<proteinExistence type="predicted"/>
<feature type="compositionally biased region" description="Basic and acidic residues" evidence="3">
    <location>
        <begin position="1"/>
        <end position="12"/>
    </location>
</feature>
<dbReference type="PRINTS" id="PR00504">
    <property type="entry name" value="CHROMODOMAIN"/>
</dbReference>
<gene>
    <name evidence="5" type="primary">RvY_03561-1</name>
    <name evidence="5" type="synonym">RvY_03561.1</name>
    <name evidence="5" type="ORF">RvY_03561</name>
</gene>
<name>A0A1D1UPA5_RAMVA</name>
<dbReference type="PANTHER" id="PTHR22812">
    <property type="entry name" value="CHROMOBOX PROTEIN"/>
    <property type="match status" value="1"/>
</dbReference>
<protein>
    <recommendedName>
        <fullName evidence="4">Chromo domain-containing protein</fullName>
    </recommendedName>
</protein>
<evidence type="ECO:0000256" key="3">
    <source>
        <dbReference type="SAM" id="MobiDB-lite"/>
    </source>
</evidence>
<dbReference type="GO" id="GO:0005634">
    <property type="term" value="C:nucleus"/>
    <property type="evidence" value="ECO:0007669"/>
    <property type="project" value="UniProtKB-SubCell"/>
</dbReference>
<dbReference type="EMBL" id="BDGG01000002">
    <property type="protein sequence ID" value="GAU91271.1"/>
    <property type="molecule type" value="Genomic_DNA"/>
</dbReference>
<keyword evidence="6" id="KW-1185">Reference proteome</keyword>